<evidence type="ECO:0000313" key="2">
    <source>
        <dbReference type="Proteomes" id="UP000246121"/>
    </source>
</evidence>
<name>A0A2V2US80_TRYCR</name>
<evidence type="ECO:0000313" key="1">
    <source>
        <dbReference type="EMBL" id="PWU86076.1"/>
    </source>
</evidence>
<comment type="caution">
    <text evidence="1">The sequence shown here is derived from an EMBL/GenBank/DDBJ whole genome shotgun (WGS) entry which is preliminary data.</text>
</comment>
<protein>
    <submittedName>
        <fullName evidence="1">Uncharacterized protein</fullName>
    </submittedName>
</protein>
<reference evidence="1 2" key="1">
    <citation type="journal article" date="2018" name="Microb. Genom.">
        <title>Expanding an expanded genome: long-read sequencing of Trypanosoma cruzi.</title>
        <authorList>
            <person name="Berna L."/>
            <person name="Rodriguez M."/>
            <person name="Chiribao M.L."/>
            <person name="Parodi-Talice A."/>
            <person name="Pita S."/>
            <person name="Rijo G."/>
            <person name="Alvarez-Valin F."/>
            <person name="Robello C."/>
        </authorList>
    </citation>
    <scope>NUCLEOTIDE SEQUENCE [LARGE SCALE GENOMIC DNA]</scope>
    <source>
        <strain evidence="1 2">Dm28c</strain>
    </source>
</reference>
<dbReference type="EMBL" id="PRFA01000133">
    <property type="protein sequence ID" value="PWU86076.1"/>
    <property type="molecule type" value="Genomic_DNA"/>
</dbReference>
<organism evidence="1 2">
    <name type="scientific">Trypanosoma cruzi</name>
    <dbReference type="NCBI Taxonomy" id="5693"/>
    <lineage>
        <taxon>Eukaryota</taxon>
        <taxon>Discoba</taxon>
        <taxon>Euglenozoa</taxon>
        <taxon>Kinetoplastea</taxon>
        <taxon>Metakinetoplastina</taxon>
        <taxon>Trypanosomatida</taxon>
        <taxon>Trypanosomatidae</taxon>
        <taxon>Trypanosoma</taxon>
        <taxon>Schizotrypanum</taxon>
    </lineage>
</organism>
<dbReference type="VEuPathDB" id="TriTrypDB:C3747_788g18"/>
<dbReference type="InterPro" id="IPR019651">
    <property type="entry name" value="Glutamate_DH_NAD-spec"/>
</dbReference>
<dbReference type="Pfam" id="PF10712">
    <property type="entry name" value="NAD-GH"/>
    <property type="match status" value="1"/>
</dbReference>
<accession>A0A2V2US80</accession>
<dbReference type="AlphaFoldDB" id="A0A2V2US80"/>
<dbReference type="Proteomes" id="UP000246121">
    <property type="component" value="Unassembled WGS sequence"/>
</dbReference>
<sequence>MRSRCSLSCDSYLAASDTMRSMSALLRRPLSFVMTIWLRLPVPFSSADTFRMPLASRSKVTSIWGTPRGAGGMPDRSNVPSRWQSFVIARSPSKTWMCTPGWLSAYVEKIWLFLVGIVVLRLISDVMTPPAVSMPSVSGVTSSSSRPSVCLLLPPVRMKACTAAPYATASSGLMLLFSSLPPKKSDTSCITFGMRVEPPTSTTSCTARLSILASWSTRSTGCSVPRKRSPQSSSKRGASDGCLEVHVVEQRVDLNRRLCRGRQRALGALAGGAEAAEGALACRQVLALVLALELVREVRHEAVVKVLAAQVRVAVRRLHLKDATRSSAA</sequence>
<dbReference type="VEuPathDB" id="TriTrypDB:C4B63_133g1"/>
<proteinExistence type="predicted"/>
<gene>
    <name evidence="1" type="ORF">C4B63_133g1</name>
</gene>